<dbReference type="EMBL" id="GBRH01204306">
    <property type="protein sequence ID" value="JAD93589.1"/>
    <property type="molecule type" value="Transcribed_RNA"/>
</dbReference>
<organism evidence="1">
    <name type="scientific">Arundo donax</name>
    <name type="common">Giant reed</name>
    <name type="synonym">Donax arundinaceus</name>
    <dbReference type="NCBI Taxonomy" id="35708"/>
    <lineage>
        <taxon>Eukaryota</taxon>
        <taxon>Viridiplantae</taxon>
        <taxon>Streptophyta</taxon>
        <taxon>Embryophyta</taxon>
        <taxon>Tracheophyta</taxon>
        <taxon>Spermatophyta</taxon>
        <taxon>Magnoliopsida</taxon>
        <taxon>Liliopsida</taxon>
        <taxon>Poales</taxon>
        <taxon>Poaceae</taxon>
        <taxon>PACMAD clade</taxon>
        <taxon>Arundinoideae</taxon>
        <taxon>Arundineae</taxon>
        <taxon>Arundo</taxon>
    </lineage>
</organism>
<sequence>MYNCTITYLKRLICNFDILSLQMLMSSLLSLNFNSASFVLCSRDVIITCSFSGNTVPGGTFYFLQESMVIILCVVPSTNIKLRG</sequence>
<evidence type="ECO:0000313" key="1">
    <source>
        <dbReference type="EMBL" id="JAD93589.1"/>
    </source>
</evidence>
<reference evidence="1" key="2">
    <citation type="journal article" date="2015" name="Data Brief">
        <title>Shoot transcriptome of the giant reed, Arundo donax.</title>
        <authorList>
            <person name="Barrero R.A."/>
            <person name="Guerrero F.D."/>
            <person name="Moolhuijzen P."/>
            <person name="Goolsby J.A."/>
            <person name="Tidwell J."/>
            <person name="Bellgard S.E."/>
            <person name="Bellgard M.I."/>
        </authorList>
    </citation>
    <scope>NUCLEOTIDE SEQUENCE</scope>
    <source>
        <tissue evidence="1">Shoot tissue taken approximately 20 cm above the soil surface</tissue>
    </source>
</reference>
<dbReference type="AlphaFoldDB" id="A0A0A9DYJ5"/>
<proteinExistence type="predicted"/>
<protein>
    <submittedName>
        <fullName evidence="1">Uncharacterized protein</fullName>
    </submittedName>
</protein>
<reference evidence="1" key="1">
    <citation type="submission" date="2014-09" db="EMBL/GenBank/DDBJ databases">
        <authorList>
            <person name="Magalhaes I.L.F."/>
            <person name="Oliveira U."/>
            <person name="Santos F.R."/>
            <person name="Vidigal T.H.D.A."/>
            <person name="Brescovit A.D."/>
            <person name="Santos A.J."/>
        </authorList>
    </citation>
    <scope>NUCLEOTIDE SEQUENCE</scope>
    <source>
        <tissue evidence="1">Shoot tissue taken approximately 20 cm above the soil surface</tissue>
    </source>
</reference>
<accession>A0A0A9DYJ5</accession>
<name>A0A0A9DYJ5_ARUDO</name>